<keyword evidence="1" id="KW-1133">Transmembrane helix</keyword>
<dbReference type="Proteomes" id="UP001586593">
    <property type="component" value="Unassembled WGS sequence"/>
</dbReference>
<gene>
    <name evidence="3" type="ORF">VTK73DRAFT_7036</name>
</gene>
<dbReference type="PANTHER" id="PTHR28022:SF1">
    <property type="entry name" value="GPI MANNOSYLTRANSFERASE 2 SUBUNIT PGA1"/>
    <property type="match status" value="1"/>
</dbReference>
<organism evidence="3 4">
    <name type="scientific">Phialemonium thermophilum</name>
    <dbReference type="NCBI Taxonomy" id="223376"/>
    <lineage>
        <taxon>Eukaryota</taxon>
        <taxon>Fungi</taxon>
        <taxon>Dikarya</taxon>
        <taxon>Ascomycota</taxon>
        <taxon>Pezizomycotina</taxon>
        <taxon>Sordariomycetes</taxon>
        <taxon>Sordariomycetidae</taxon>
        <taxon>Cephalothecales</taxon>
        <taxon>Cephalothecaceae</taxon>
        <taxon>Phialemonium</taxon>
    </lineage>
</organism>
<comment type="caution">
    <text evidence="3">The sequence shown here is derived from an EMBL/GenBank/DDBJ whole genome shotgun (WGS) entry which is preliminary data.</text>
</comment>
<protein>
    <submittedName>
        <fullName evidence="3">Uncharacterized protein</fullName>
    </submittedName>
</protein>
<sequence>MAAKGLILLLFFSGLVSSNVEKTIFLAPEAREIAHDAVLLGRRLPVLTPSNWSLRTKIDAEFPTEGSSQGKVSWFFLDNLTEYQRYEVRICWAATQPTAFTLKTYEPSVAWEQPDLRASIERFVPNSQQQDIRTGVAEPTSDQPRISSALVLQVSAAADYFTKNATLMSNVPLVDVDVVLDPYILNVFPRSLLPNAACIVLVAIGSFFVSRWVIALIDGLLRADAALEKKQQ</sequence>
<proteinExistence type="predicted"/>
<evidence type="ECO:0000256" key="1">
    <source>
        <dbReference type="SAM" id="Phobius"/>
    </source>
</evidence>
<keyword evidence="4" id="KW-1185">Reference proteome</keyword>
<name>A0ABR3XTT3_9PEZI</name>
<feature type="chain" id="PRO_5045990882" evidence="2">
    <location>
        <begin position="19"/>
        <end position="232"/>
    </location>
</feature>
<keyword evidence="2" id="KW-0732">Signal</keyword>
<evidence type="ECO:0000256" key="2">
    <source>
        <dbReference type="SAM" id="SignalP"/>
    </source>
</evidence>
<keyword evidence="1" id="KW-0812">Transmembrane</keyword>
<evidence type="ECO:0000313" key="4">
    <source>
        <dbReference type="Proteomes" id="UP001586593"/>
    </source>
</evidence>
<keyword evidence="1" id="KW-0472">Membrane</keyword>
<dbReference type="InterPro" id="IPR019433">
    <property type="entry name" value="GPI_ManTrfase_II_coact_Pga1"/>
</dbReference>
<dbReference type="EMBL" id="JAZHXJ010000042">
    <property type="protein sequence ID" value="KAL1879399.1"/>
    <property type="molecule type" value="Genomic_DNA"/>
</dbReference>
<dbReference type="PANTHER" id="PTHR28022">
    <property type="entry name" value="GPI MANNOSYLTRANSFERASE 2 SUBUNIT PGA1"/>
    <property type="match status" value="1"/>
</dbReference>
<accession>A0ABR3XTT3</accession>
<feature type="transmembrane region" description="Helical" evidence="1">
    <location>
        <begin position="199"/>
        <end position="221"/>
    </location>
</feature>
<feature type="signal peptide" evidence="2">
    <location>
        <begin position="1"/>
        <end position="18"/>
    </location>
</feature>
<reference evidence="3 4" key="1">
    <citation type="journal article" date="2024" name="Commun. Biol.">
        <title>Comparative genomic analysis of thermophilic fungi reveals convergent evolutionary adaptations and gene losses.</title>
        <authorList>
            <person name="Steindorff A.S."/>
            <person name="Aguilar-Pontes M.V."/>
            <person name="Robinson A.J."/>
            <person name="Andreopoulos B."/>
            <person name="LaButti K."/>
            <person name="Kuo A."/>
            <person name="Mondo S."/>
            <person name="Riley R."/>
            <person name="Otillar R."/>
            <person name="Haridas S."/>
            <person name="Lipzen A."/>
            <person name="Grimwood J."/>
            <person name="Schmutz J."/>
            <person name="Clum A."/>
            <person name="Reid I.D."/>
            <person name="Moisan M.C."/>
            <person name="Butler G."/>
            <person name="Nguyen T.T.M."/>
            <person name="Dewar K."/>
            <person name="Conant G."/>
            <person name="Drula E."/>
            <person name="Henrissat B."/>
            <person name="Hansel C."/>
            <person name="Singer S."/>
            <person name="Hutchinson M.I."/>
            <person name="de Vries R.P."/>
            <person name="Natvig D.O."/>
            <person name="Powell A.J."/>
            <person name="Tsang A."/>
            <person name="Grigoriev I.V."/>
        </authorList>
    </citation>
    <scope>NUCLEOTIDE SEQUENCE [LARGE SCALE GENOMIC DNA]</scope>
    <source>
        <strain evidence="3 4">ATCC 24622</strain>
    </source>
</reference>
<evidence type="ECO:0000313" key="3">
    <source>
        <dbReference type="EMBL" id="KAL1879399.1"/>
    </source>
</evidence>